<feature type="region of interest" description="Disordered" evidence="2">
    <location>
        <begin position="1"/>
        <end position="79"/>
    </location>
</feature>
<evidence type="ECO:0000313" key="3">
    <source>
        <dbReference type="EMBL" id="KAK3210343.1"/>
    </source>
</evidence>
<sequence>MEHHPSKQNACPKAGTAQPGLAAGIMTPALSEGEWDVPLEVDQSPDAHIPHPHETPSSPPTAPLSTPPPHDNAPRISPTEKTILSLSTQLASLRSTITELESRLETRTQELHDARELLRLKDFIIVESARQTSEVEAELEARERKLEARVKRRDGEIERLRGEMEGG</sequence>
<evidence type="ECO:0000256" key="2">
    <source>
        <dbReference type="SAM" id="MobiDB-lite"/>
    </source>
</evidence>
<comment type="caution">
    <text evidence="3">The sequence shown here is derived from an EMBL/GenBank/DDBJ whole genome shotgun (WGS) entry which is preliminary data.</text>
</comment>
<feature type="coiled-coil region" evidence="1">
    <location>
        <begin position="83"/>
        <end position="149"/>
    </location>
</feature>
<evidence type="ECO:0000256" key="1">
    <source>
        <dbReference type="SAM" id="Coils"/>
    </source>
</evidence>
<dbReference type="Proteomes" id="UP001280581">
    <property type="component" value="Unassembled WGS sequence"/>
</dbReference>
<proteinExistence type="predicted"/>
<gene>
    <name evidence="3" type="ORF">GRF29_44g2442240</name>
</gene>
<organism evidence="3 4">
    <name type="scientific">Pseudopithomyces chartarum</name>
    <dbReference type="NCBI Taxonomy" id="1892770"/>
    <lineage>
        <taxon>Eukaryota</taxon>
        <taxon>Fungi</taxon>
        <taxon>Dikarya</taxon>
        <taxon>Ascomycota</taxon>
        <taxon>Pezizomycotina</taxon>
        <taxon>Dothideomycetes</taxon>
        <taxon>Pleosporomycetidae</taxon>
        <taxon>Pleosporales</taxon>
        <taxon>Massarineae</taxon>
        <taxon>Didymosphaeriaceae</taxon>
        <taxon>Pseudopithomyces</taxon>
    </lineage>
</organism>
<dbReference type="EMBL" id="WVTA01000005">
    <property type="protein sequence ID" value="KAK3210343.1"/>
    <property type="molecule type" value="Genomic_DNA"/>
</dbReference>
<evidence type="ECO:0000313" key="4">
    <source>
        <dbReference type="Proteomes" id="UP001280581"/>
    </source>
</evidence>
<name>A0AAN6M1A2_9PLEO</name>
<keyword evidence="1" id="KW-0175">Coiled coil</keyword>
<keyword evidence="4" id="KW-1185">Reference proteome</keyword>
<feature type="compositionally biased region" description="Pro residues" evidence="2">
    <location>
        <begin position="57"/>
        <end position="71"/>
    </location>
</feature>
<accession>A0AAN6M1A2</accession>
<protein>
    <submittedName>
        <fullName evidence="3">Uncharacterized protein</fullName>
    </submittedName>
</protein>
<reference evidence="3 4" key="1">
    <citation type="submission" date="2021-02" db="EMBL/GenBank/DDBJ databases">
        <title>Genome assembly of Pseudopithomyces chartarum.</title>
        <authorList>
            <person name="Jauregui R."/>
            <person name="Singh J."/>
            <person name="Voisey C."/>
        </authorList>
    </citation>
    <scope>NUCLEOTIDE SEQUENCE [LARGE SCALE GENOMIC DNA]</scope>
    <source>
        <strain evidence="3 4">AGR01</strain>
    </source>
</reference>
<dbReference type="AlphaFoldDB" id="A0AAN6M1A2"/>